<proteinExistence type="predicted"/>
<protein>
    <submittedName>
        <fullName evidence="1">Uncharacterized protein</fullName>
    </submittedName>
</protein>
<evidence type="ECO:0000313" key="1">
    <source>
        <dbReference type="EMBL" id="HFB53706.1"/>
    </source>
</evidence>
<name>A0A7C3C7W6_9BACT</name>
<dbReference type="Proteomes" id="UP000886390">
    <property type="component" value="Unassembled WGS sequence"/>
</dbReference>
<reference evidence="1" key="1">
    <citation type="journal article" date="2020" name="mSystems">
        <title>Genome- and Community-Level Interaction Insights into Carbon Utilization and Element Cycling Functions of Hydrothermarchaeota in Hydrothermal Sediment.</title>
        <authorList>
            <person name="Zhou Z."/>
            <person name="Liu Y."/>
            <person name="Xu W."/>
            <person name="Pan J."/>
            <person name="Luo Z.H."/>
            <person name="Li M."/>
        </authorList>
    </citation>
    <scope>NUCLEOTIDE SEQUENCE [LARGE SCALE GENOMIC DNA]</scope>
    <source>
        <strain evidence="1">HyVt-507</strain>
    </source>
</reference>
<organism evidence="1">
    <name type="scientific">Sulfurimonas autotrophica</name>
    <dbReference type="NCBI Taxonomy" id="202747"/>
    <lineage>
        <taxon>Bacteria</taxon>
        <taxon>Pseudomonadati</taxon>
        <taxon>Campylobacterota</taxon>
        <taxon>Epsilonproteobacteria</taxon>
        <taxon>Campylobacterales</taxon>
        <taxon>Sulfurimonadaceae</taxon>
        <taxon>Sulfurimonas</taxon>
    </lineage>
</organism>
<dbReference type="AlphaFoldDB" id="A0A7C3C7W6"/>
<accession>A0A7C3C7W6</accession>
<gene>
    <name evidence="1" type="ORF">ENJ67_03130</name>
</gene>
<dbReference type="EMBL" id="DRNH01000168">
    <property type="protein sequence ID" value="HFB53706.1"/>
    <property type="molecule type" value="Genomic_DNA"/>
</dbReference>
<sequence>MHTHKDLQKELKNASLKLSKTITATLDNGGAVTFQIEDACDFILCNKYPNEQEFLLHLTQRNSLTQEALECFLRHMLFNKNTASLFVRWQREKNSTIT</sequence>
<comment type="caution">
    <text evidence="1">The sequence shown here is derived from an EMBL/GenBank/DDBJ whole genome shotgun (WGS) entry which is preliminary data.</text>
</comment>